<feature type="compositionally biased region" description="Basic and acidic residues" evidence="3">
    <location>
        <begin position="634"/>
        <end position="643"/>
    </location>
</feature>
<feature type="compositionally biased region" description="Polar residues" evidence="3">
    <location>
        <begin position="512"/>
        <end position="551"/>
    </location>
</feature>
<dbReference type="InterPro" id="IPR007110">
    <property type="entry name" value="Ig-like_dom"/>
</dbReference>
<feature type="compositionally biased region" description="Basic and acidic residues" evidence="3">
    <location>
        <begin position="751"/>
        <end position="761"/>
    </location>
</feature>
<feature type="chain" id="PRO_5012101084" description="Ig-like domain-containing protein" evidence="5">
    <location>
        <begin position="25"/>
        <end position="866"/>
    </location>
</feature>
<dbReference type="AlphaFoldDB" id="A0A1X7VNK7"/>
<evidence type="ECO:0000256" key="4">
    <source>
        <dbReference type="SAM" id="Phobius"/>
    </source>
</evidence>
<name>A0A1X7VNK7_AMPQE</name>
<sequence>MPLRRCLTFAFCIFISSFCSKTRAQLDLFSVSAQNVSFTVNTYTPLTCTATVNLTLLSDETLLVITIEHSTIPIKSEAFSLLEDFNEDIDENGTIYQDSAQINGTLDVFDAGEYACTARIGNDIKRVYFNVATYNFQLTVEPLEDKNVSLHEPVLFECVFNHNLVHISWRKDNNPLTSISGRIMITTSGGQSLLRILSSSFDDMGTYTCSGRLLEYTNSTEAFLIIDEYVPLYINSERYNEYSTVMSNRIGAVNCDIEGVPTPTYTWSKESQMISSIISYTEPYVAENGSLIITYAGPSSNGNYTCHASQRLTFNMTTLSLTYNLSIVIEDEPIHWYIYLIAGIVGIAIVLMITIAIYFVVANTDIFIDSEKRRMKRMEKKWRKQLKSQETADDEFGFYGTPTNTYDTEELWRDNELFEMTNQSSNEPMESPTVCTSIDGIQDGGGDDDDDEGYQGTFIRKHTLPSKKDKQPETKSTTLIDAEVDDSDENDSFDQGTFIRKKTPPSKRNETPSKGSSSKLPVVPSQETTVPLKDPTTQSGPAVQRNIPSSKEVNEKAKQEDDGSYYTETVYTPPPLLDYEDDDDDDIMKEELTRALFGKDKEDSSPVPSTHSDRNKTSMGVEETDGCESVPHTVSKDEVRGTDESEAESSYDLEKIMAQHAVATMNQPWPFKPLLSSASDAESDQAIKRTDSFSKQPQREAHRKSFDKDSLHGKYPSPPQGRRRSLTDKRTAGSYEKGNPRLARRMSLDGGQRRSYTEDFPRSQSISNRPLLDRHISEAPVKKWPGRDKRDDQSEVLLKRRLSDSHIQRRSQEAKKNSDANDLAPLDTLKLKKEADKEKEKKEKGAKKKGKRSKGASSLAKADVFY</sequence>
<feature type="compositionally biased region" description="Basic and acidic residues" evidence="3">
    <location>
        <begin position="829"/>
        <end position="843"/>
    </location>
</feature>
<feature type="domain" description="Ig-like" evidence="6">
    <location>
        <begin position="136"/>
        <end position="209"/>
    </location>
</feature>
<feature type="signal peptide" evidence="5">
    <location>
        <begin position="1"/>
        <end position="24"/>
    </location>
</feature>
<dbReference type="InterPro" id="IPR013098">
    <property type="entry name" value="Ig_I-set"/>
</dbReference>
<keyword evidence="4" id="KW-1133">Transmembrane helix</keyword>
<keyword evidence="1 5" id="KW-0732">Signal</keyword>
<dbReference type="Pfam" id="PF07679">
    <property type="entry name" value="I-set"/>
    <property type="match status" value="1"/>
</dbReference>
<feature type="domain" description="Ig-like" evidence="6">
    <location>
        <begin position="231"/>
        <end position="322"/>
    </location>
</feature>
<dbReference type="InParanoid" id="A0A1X7VNK7"/>
<feature type="region of interest" description="Disordered" evidence="3">
    <location>
        <begin position="423"/>
        <end position="653"/>
    </location>
</feature>
<feature type="compositionally biased region" description="Basic and acidic residues" evidence="3">
    <location>
        <begin position="685"/>
        <end position="712"/>
    </location>
</feature>
<evidence type="ECO:0000256" key="3">
    <source>
        <dbReference type="SAM" id="MobiDB-lite"/>
    </source>
</evidence>
<dbReference type="SUPFAM" id="SSF48726">
    <property type="entry name" value="Immunoglobulin"/>
    <property type="match status" value="2"/>
</dbReference>
<dbReference type="InterPro" id="IPR036179">
    <property type="entry name" value="Ig-like_dom_sf"/>
</dbReference>
<dbReference type="SMART" id="SM00408">
    <property type="entry name" value="IGc2"/>
    <property type="match status" value="2"/>
</dbReference>
<evidence type="ECO:0000256" key="5">
    <source>
        <dbReference type="SAM" id="SignalP"/>
    </source>
</evidence>
<dbReference type="Gene3D" id="2.60.40.10">
    <property type="entry name" value="Immunoglobulins"/>
    <property type="match status" value="2"/>
</dbReference>
<protein>
    <recommendedName>
        <fullName evidence="6">Ig-like domain-containing protein</fullName>
    </recommendedName>
</protein>
<dbReference type="Pfam" id="PF13927">
    <property type="entry name" value="Ig_3"/>
    <property type="match status" value="1"/>
</dbReference>
<dbReference type="PANTHER" id="PTHR45080:SF8">
    <property type="entry name" value="IG-LIKE DOMAIN-CONTAINING PROTEIN"/>
    <property type="match status" value="1"/>
</dbReference>
<dbReference type="CDD" id="cd00096">
    <property type="entry name" value="Ig"/>
    <property type="match status" value="2"/>
</dbReference>
<evidence type="ECO:0000256" key="1">
    <source>
        <dbReference type="ARBA" id="ARBA00022729"/>
    </source>
</evidence>
<dbReference type="GO" id="GO:0005886">
    <property type="term" value="C:plasma membrane"/>
    <property type="evidence" value="ECO:0007669"/>
    <property type="project" value="TreeGrafter"/>
</dbReference>
<accession>A0A1X7VNK7</accession>
<dbReference type="GO" id="GO:0050808">
    <property type="term" value="P:synapse organization"/>
    <property type="evidence" value="ECO:0007669"/>
    <property type="project" value="TreeGrafter"/>
</dbReference>
<feature type="compositionally biased region" description="Polar residues" evidence="3">
    <location>
        <begin position="423"/>
        <end position="436"/>
    </location>
</feature>
<proteinExistence type="predicted"/>
<keyword evidence="2" id="KW-1015">Disulfide bond</keyword>
<keyword evidence="4" id="KW-0812">Transmembrane</keyword>
<keyword evidence="4" id="KW-0472">Membrane</keyword>
<reference evidence="7" key="1">
    <citation type="submission" date="2017-05" db="UniProtKB">
        <authorList>
            <consortium name="EnsemblMetazoa"/>
        </authorList>
    </citation>
    <scope>IDENTIFICATION</scope>
</reference>
<dbReference type="InterPro" id="IPR003598">
    <property type="entry name" value="Ig_sub2"/>
</dbReference>
<feature type="compositionally biased region" description="Basic and acidic residues" evidence="3">
    <location>
        <begin position="589"/>
        <end position="604"/>
    </location>
</feature>
<dbReference type="InterPro" id="IPR013783">
    <property type="entry name" value="Ig-like_fold"/>
</dbReference>
<feature type="compositionally biased region" description="Basic residues" evidence="3">
    <location>
        <begin position="844"/>
        <end position="854"/>
    </location>
</feature>
<dbReference type="InterPro" id="IPR003599">
    <property type="entry name" value="Ig_sub"/>
</dbReference>
<feature type="compositionally biased region" description="Acidic residues" evidence="3">
    <location>
        <begin position="578"/>
        <end position="588"/>
    </location>
</feature>
<evidence type="ECO:0000256" key="2">
    <source>
        <dbReference type="ARBA" id="ARBA00023157"/>
    </source>
</evidence>
<evidence type="ECO:0000313" key="7">
    <source>
        <dbReference type="EnsemblMetazoa" id="Aqu2.1.41986_001"/>
    </source>
</evidence>
<dbReference type="OrthoDB" id="5970915at2759"/>
<evidence type="ECO:0000259" key="6">
    <source>
        <dbReference type="PROSITE" id="PS50835"/>
    </source>
</evidence>
<feature type="transmembrane region" description="Helical" evidence="4">
    <location>
        <begin position="336"/>
        <end position="368"/>
    </location>
</feature>
<feature type="region of interest" description="Disordered" evidence="3">
    <location>
        <begin position="669"/>
        <end position="866"/>
    </location>
</feature>
<feature type="compositionally biased region" description="Low complexity" evidence="3">
    <location>
        <begin position="855"/>
        <end position="866"/>
    </location>
</feature>
<dbReference type="GO" id="GO:0007156">
    <property type="term" value="P:homophilic cell adhesion via plasma membrane adhesion molecules"/>
    <property type="evidence" value="ECO:0007669"/>
    <property type="project" value="TreeGrafter"/>
</dbReference>
<organism evidence="7">
    <name type="scientific">Amphimedon queenslandica</name>
    <name type="common">Sponge</name>
    <dbReference type="NCBI Taxonomy" id="400682"/>
    <lineage>
        <taxon>Eukaryota</taxon>
        <taxon>Metazoa</taxon>
        <taxon>Porifera</taxon>
        <taxon>Demospongiae</taxon>
        <taxon>Heteroscleromorpha</taxon>
        <taxon>Haplosclerida</taxon>
        <taxon>Niphatidae</taxon>
        <taxon>Amphimedon</taxon>
    </lineage>
</organism>
<dbReference type="InterPro" id="IPR050958">
    <property type="entry name" value="Cell_Adh-Cytoskel_Orgn"/>
</dbReference>
<feature type="compositionally biased region" description="Acidic residues" evidence="3">
    <location>
        <begin position="482"/>
        <end position="492"/>
    </location>
</feature>
<feature type="compositionally biased region" description="Basic and acidic residues" evidence="3">
    <location>
        <begin position="552"/>
        <end position="561"/>
    </location>
</feature>
<dbReference type="PANTHER" id="PTHR45080">
    <property type="entry name" value="CONTACTIN 5"/>
    <property type="match status" value="1"/>
</dbReference>
<feature type="compositionally biased region" description="Basic and acidic residues" evidence="3">
    <location>
        <begin position="771"/>
        <end position="819"/>
    </location>
</feature>
<dbReference type="EnsemblMetazoa" id="Aqu2.1.41986_001">
    <property type="protein sequence ID" value="Aqu2.1.41986_001"/>
    <property type="gene ID" value="Aqu2.1.41986"/>
</dbReference>
<dbReference type="SMART" id="SM00409">
    <property type="entry name" value="IG"/>
    <property type="match status" value="2"/>
</dbReference>
<dbReference type="PROSITE" id="PS50835">
    <property type="entry name" value="IG_LIKE"/>
    <property type="match status" value="2"/>
</dbReference>